<feature type="region of interest" description="Disordered" evidence="2">
    <location>
        <begin position="399"/>
        <end position="461"/>
    </location>
</feature>
<dbReference type="PANTHER" id="PTHR34962">
    <property type="entry name" value="EMBRYO DEFECTIVE 1703-RELATED"/>
    <property type="match status" value="1"/>
</dbReference>
<evidence type="ECO:0000256" key="1">
    <source>
        <dbReference type="SAM" id="Coils"/>
    </source>
</evidence>
<dbReference type="Proteomes" id="UP001190926">
    <property type="component" value="Unassembled WGS sequence"/>
</dbReference>
<feature type="compositionally biased region" description="Basic and acidic residues" evidence="2">
    <location>
        <begin position="399"/>
        <end position="409"/>
    </location>
</feature>
<sequence>MEFVSSRISINPQVSPAIPFLTWKTRRIPSTLTISNSKRLPSQPSFSLYLFRSIPSRKFLISAHFGRTCSRQNYLRKKLTQLQRQQQVSENLVHEFDDHESNSSSERTLNLEKSSSVNDESFDNNIEDSKNIDDNFSHNAGVKESENELRKKKIGESSMWNKLESWVEQYKKDSEFWGIGTGPIFTVFQDAEGKVERVVVNEDEIVRRSRVDPQLEDETEDLAEVNFKMSFAKDLARDMEKGSNVIPKHSSVAKFLQSDAEESHVREAIRNVTLKPVSFPSMSRVGVLVFCGFSVIWAIRRLLTVGNDSEEYTSLEKEMLRRKMKTRKEEEKMVKGSVEVLQDQAEPKGVSFKRPQLDKEVLVNSIIKAKGSNNQLGIVEHATPESELQGKIKEIRAMARDARETERKGSLQKFSSHNAAPGNELPSQKEVYDKDSDETGEYMSPTDTNNDIGLSTNGAPDEKCERQFNIIHNGTKSLRSSVSNEKVVPAYSDLTEENLHSDGPGLQSQNHRNSPRKKLNIIKSAKEAREYLSTKHHIMEVNQKDDVGNDEHCDSSCWLPTANVAFGSSNQIVDLTEKVYEPPPTSGKEDFSYPSEDYGRVNEAAEGNKDSLNDSETSRISSGHEDGISNNGSEIPIDKIPRKQEIDIQTSQNCNSKSDTSSILGDLQNSKSTEIYTGGQLQTEKVPTELKNHKSEDTTKNETPIGLQEPVVAATNEVKDRTAELAKSVNKENWIEKNFHEFEPIVEKIGVGFRDSYHLAREKASQELGSEVDLAQLKSDDAENELEWMKNERLREIVFKVRDNEQSGRDPFHLMDEEDKRAFFSGLEKKVEQENKKLLKLHEYFHSNIENLDYGADGISLYDPPEKIIPRWKVPPAETNPEFLNNFKEQRKGLVAESLKNSFLSRKTAKEAVDKSEKLYSLENGTAAADDSDSRKEIQKDNLASSKTIIESSDGSVRTGKRSGKEFWQHTKKWSEGFLESYNAETDPDIKATMRDMGKDLDRWITEKEVKEAAELMERLPEKGFIKQKLNKVRREMDLYGPQAVVSKYREYAEEKEEDYLWWLDLPHVLCIELYTVEDGEQRVGFYSLEMAADLELDPKQYHVIAFEDAGDCKNLCYIIQAKMEVLGNGNAFVVARPPKDAFREAKANGFSVTVIRKGQLQLNVDQTMEEVEESIAEIGSKIYHDRITKERSVDVNGLMKGVFGVTKPTKRKRSKRKPKRRIKP</sequence>
<evidence type="ECO:0000313" key="4">
    <source>
        <dbReference type="Proteomes" id="UP001190926"/>
    </source>
</evidence>
<feature type="compositionally biased region" description="Polar residues" evidence="2">
    <location>
        <begin position="445"/>
        <end position="458"/>
    </location>
</feature>
<dbReference type="EMBL" id="SDAM02000101">
    <property type="protein sequence ID" value="KAH6830099.1"/>
    <property type="molecule type" value="Genomic_DNA"/>
</dbReference>
<reference evidence="3 4" key="1">
    <citation type="journal article" date="2021" name="Nat. Commun.">
        <title>Incipient diploidization of the medicinal plant Perilla within 10,000 years.</title>
        <authorList>
            <person name="Zhang Y."/>
            <person name="Shen Q."/>
            <person name="Leng L."/>
            <person name="Zhang D."/>
            <person name="Chen S."/>
            <person name="Shi Y."/>
            <person name="Ning Z."/>
            <person name="Chen S."/>
        </authorList>
    </citation>
    <scope>NUCLEOTIDE SEQUENCE [LARGE SCALE GENOMIC DNA]</scope>
    <source>
        <strain evidence="4">cv. PC099</strain>
    </source>
</reference>
<feature type="region of interest" description="Disordered" evidence="2">
    <location>
        <begin position="496"/>
        <end position="517"/>
    </location>
</feature>
<feature type="coiled-coil region" evidence="1">
    <location>
        <begin position="765"/>
        <end position="792"/>
    </location>
</feature>
<organism evidence="3 4">
    <name type="scientific">Perilla frutescens var. hirtella</name>
    <name type="common">Perilla citriodora</name>
    <name type="synonym">Perilla setoyensis</name>
    <dbReference type="NCBI Taxonomy" id="608512"/>
    <lineage>
        <taxon>Eukaryota</taxon>
        <taxon>Viridiplantae</taxon>
        <taxon>Streptophyta</taxon>
        <taxon>Embryophyta</taxon>
        <taxon>Tracheophyta</taxon>
        <taxon>Spermatophyta</taxon>
        <taxon>Magnoliopsida</taxon>
        <taxon>eudicotyledons</taxon>
        <taxon>Gunneridae</taxon>
        <taxon>Pentapetalae</taxon>
        <taxon>asterids</taxon>
        <taxon>lamiids</taxon>
        <taxon>Lamiales</taxon>
        <taxon>Lamiaceae</taxon>
        <taxon>Nepetoideae</taxon>
        <taxon>Elsholtzieae</taxon>
        <taxon>Perilla</taxon>
    </lineage>
</organism>
<evidence type="ECO:0000256" key="2">
    <source>
        <dbReference type="SAM" id="MobiDB-lite"/>
    </source>
</evidence>
<gene>
    <name evidence="3" type="ORF">C2S53_010637</name>
</gene>
<dbReference type="AlphaFoldDB" id="A0AAD4JAB4"/>
<feature type="region of interest" description="Disordered" evidence="2">
    <location>
        <begin position="95"/>
        <end position="148"/>
    </location>
</feature>
<keyword evidence="1" id="KW-0175">Coiled coil</keyword>
<evidence type="ECO:0000313" key="3">
    <source>
        <dbReference type="EMBL" id="KAH6830099.1"/>
    </source>
</evidence>
<comment type="caution">
    <text evidence="3">The sequence shown here is derived from an EMBL/GenBank/DDBJ whole genome shotgun (WGS) entry which is preliminary data.</text>
</comment>
<dbReference type="PANTHER" id="PTHR34962:SF1">
    <property type="entry name" value="EMBRYO DEFECTIVE 1703-RELATED"/>
    <property type="match status" value="1"/>
</dbReference>
<feature type="compositionally biased region" description="Polar residues" evidence="2">
    <location>
        <begin position="102"/>
        <end position="119"/>
    </location>
</feature>
<protein>
    <submittedName>
        <fullName evidence="3">Embryo defective 1703</fullName>
    </submittedName>
</protein>
<proteinExistence type="predicted"/>
<feature type="region of interest" description="Disordered" evidence="2">
    <location>
        <begin position="604"/>
        <end position="641"/>
    </location>
</feature>
<accession>A0AAD4JAB4</accession>
<name>A0AAD4JAB4_PERFH</name>
<keyword evidence="4" id="KW-1185">Reference proteome</keyword>
<feature type="compositionally biased region" description="Basic and acidic residues" evidence="2">
    <location>
        <begin position="127"/>
        <end position="148"/>
    </location>
</feature>